<comment type="caution">
    <text evidence="3">The sequence shown here is derived from an EMBL/GenBank/DDBJ whole genome shotgun (WGS) entry which is preliminary data.</text>
</comment>
<feature type="compositionally biased region" description="Polar residues" evidence="1">
    <location>
        <begin position="23"/>
        <end position="38"/>
    </location>
</feature>
<evidence type="ECO:0000313" key="3">
    <source>
        <dbReference type="EMBL" id="VEL16180.1"/>
    </source>
</evidence>
<feature type="compositionally biased region" description="Low complexity" evidence="1">
    <location>
        <begin position="79"/>
        <end position="88"/>
    </location>
</feature>
<evidence type="ECO:0000313" key="4">
    <source>
        <dbReference type="Proteomes" id="UP000784294"/>
    </source>
</evidence>
<dbReference type="EMBL" id="CAAALY010027470">
    <property type="protein sequence ID" value="VEL16180.1"/>
    <property type="molecule type" value="Genomic_DNA"/>
</dbReference>
<dbReference type="AlphaFoldDB" id="A0A3S5B8M9"/>
<evidence type="ECO:0000256" key="1">
    <source>
        <dbReference type="SAM" id="MobiDB-lite"/>
    </source>
</evidence>
<reference evidence="3" key="1">
    <citation type="submission" date="2018-11" db="EMBL/GenBank/DDBJ databases">
        <authorList>
            <consortium name="Pathogen Informatics"/>
        </authorList>
    </citation>
    <scope>NUCLEOTIDE SEQUENCE</scope>
</reference>
<protein>
    <submittedName>
        <fullName evidence="3">Uncharacterized protein</fullName>
    </submittedName>
</protein>
<gene>
    <name evidence="3" type="ORF">PXEA_LOCUS9620</name>
</gene>
<feature type="signal peptide" evidence="2">
    <location>
        <begin position="1"/>
        <end position="18"/>
    </location>
</feature>
<keyword evidence="4" id="KW-1185">Reference proteome</keyword>
<keyword evidence="2" id="KW-0732">Signal</keyword>
<evidence type="ECO:0000256" key="2">
    <source>
        <dbReference type="SAM" id="SignalP"/>
    </source>
</evidence>
<feature type="chain" id="PRO_5018696565" evidence="2">
    <location>
        <begin position="19"/>
        <end position="263"/>
    </location>
</feature>
<feature type="region of interest" description="Disordered" evidence="1">
    <location>
        <begin position="23"/>
        <end position="91"/>
    </location>
</feature>
<accession>A0A3S5B8M9</accession>
<proteinExistence type="predicted"/>
<organism evidence="3 4">
    <name type="scientific">Protopolystoma xenopodis</name>
    <dbReference type="NCBI Taxonomy" id="117903"/>
    <lineage>
        <taxon>Eukaryota</taxon>
        <taxon>Metazoa</taxon>
        <taxon>Spiralia</taxon>
        <taxon>Lophotrochozoa</taxon>
        <taxon>Platyhelminthes</taxon>
        <taxon>Monogenea</taxon>
        <taxon>Polyopisthocotylea</taxon>
        <taxon>Polystomatidea</taxon>
        <taxon>Polystomatidae</taxon>
        <taxon>Protopolystoma</taxon>
    </lineage>
</organism>
<feature type="compositionally biased region" description="Low complexity" evidence="1">
    <location>
        <begin position="41"/>
        <end position="70"/>
    </location>
</feature>
<name>A0A3S5B8M9_9PLAT</name>
<sequence length="263" mass="27679">MQYPHMLFLALLLQSAVGLPDQKTSPLQQQQQHSSGSAAVSIGLGSASTTTSTGTRVSSSSFGLPGSTTGSNGGGGAGASSMPAEAAGRPAGLEPGCRPALVSLADVLETAASMRLLRARRRQAANRARLLPSSRTLTLVDSSNIGPVVPNPSVCPVKHSRSFTTEVSIEANSVGEHQRLQNLHEESPIPLGGRLDSLLIYYTLLADLISRPQTGPASRELTLPTGCITPSHLASVFRELIEMQPDAGLRREPVTVPPSKRYW</sequence>
<dbReference type="Proteomes" id="UP000784294">
    <property type="component" value="Unassembled WGS sequence"/>
</dbReference>